<dbReference type="Proteomes" id="UP000019024">
    <property type="component" value="Plasmid unnamed"/>
</dbReference>
<geneLocation type="plasmid" evidence="2">
    <name>unnamed</name>
</geneLocation>
<dbReference type="EMBL" id="CP007056">
    <property type="protein sequence ID" value="AHG01379.1"/>
    <property type="molecule type" value="Genomic_DNA"/>
</dbReference>
<name>W0JS07_9EURY</name>
<sequence>MSVRLSHLTASDTESRPASTRSTVPRARAAADTYRVSSLLDDESWTIENEIRAVVGPHDVAMFRISSA</sequence>
<protein>
    <submittedName>
        <fullName evidence="2">Uncharacterized protein</fullName>
    </submittedName>
</protein>
<proteinExistence type="predicted"/>
<evidence type="ECO:0000313" key="3">
    <source>
        <dbReference type="Proteomes" id="UP000019024"/>
    </source>
</evidence>
<keyword evidence="3" id="KW-1185">Reference proteome</keyword>
<organism evidence="2 3">
    <name type="scientific">Halostagnicola larsenii XH-48</name>
    <dbReference type="NCBI Taxonomy" id="797299"/>
    <lineage>
        <taxon>Archaea</taxon>
        <taxon>Methanobacteriati</taxon>
        <taxon>Methanobacteriota</taxon>
        <taxon>Stenosarchaea group</taxon>
        <taxon>Halobacteria</taxon>
        <taxon>Halobacteriales</taxon>
        <taxon>Natrialbaceae</taxon>
        <taxon>Halostagnicola</taxon>
    </lineage>
</organism>
<keyword evidence="2" id="KW-0614">Plasmid</keyword>
<evidence type="ECO:0000313" key="2">
    <source>
        <dbReference type="EMBL" id="AHG01379.1"/>
    </source>
</evidence>
<dbReference type="AlphaFoldDB" id="W0JS07"/>
<feature type="compositionally biased region" description="Polar residues" evidence="1">
    <location>
        <begin position="8"/>
        <end position="23"/>
    </location>
</feature>
<reference evidence="2 3" key="1">
    <citation type="submission" date="2014-01" db="EMBL/GenBank/DDBJ databases">
        <authorList>
            <consortium name="DOE Joint Genome Institute"/>
            <person name="Anderson I."/>
            <person name="Huntemann M."/>
            <person name="Han J."/>
            <person name="Chen A."/>
            <person name="Kyrpides N."/>
            <person name="Mavromatis K."/>
            <person name="Markowitz V."/>
            <person name="Palaniappan K."/>
            <person name="Ivanova N."/>
            <person name="Schaumberg A."/>
            <person name="Pati A."/>
            <person name="Liolios K."/>
            <person name="Nordberg H.P."/>
            <person name="Cantor M.N."/>
            <person name="Hua S.X."/>
            <person name="Woyke T."/>
        </authorList>
    </citation>
    <scope>NUCLEOTIDE SEQUENCE [LARGE SCALE GENOMIC DNA]</scope>
    <source>
        <strain evidence="2 3">XH-48</strain>
        <plasmid evidence="3">1</plasmid>
    </source>
</reference>
<dbReference type="HOGENOM" id="CLU_2783920_0_0_2"/>
<feature type="region of interest" description="Disordered" evidence="1">
    <location>
        <begin position="1"/>
        <end position="27"/>
    </location>
</feature>
<dbReference type="KEGG" id="hlr:HALLA_03055"/>
<gene>
    <name evidence="2" type="ORF">HALLA_03055</name>
</gene>
<accession>W0JS07</accession>
<evidence type="ECO:0000256" key="1">
    <source>
        <dbReference type="SAM" id="MobiDB-lite"/>
    </source>
</evidence>